<dbReference type="GO" id="GO:0009986">
    <property type="term" value="C:cell surface"/>
    <property type="evidence" value="ECO:0007669"/>
    <property type="project" value="TreeGrafter"/>
</dbReference>
<dbReference type="Pfam" id="PF00041">
    <property type="entry name" value="fn3"/>
    <property type="match status" value="1"/>
</dbReference>
<gene>
    <name evidence="8" type="ORF">FF38_00413</name>
</gene>
<dbReference type="GO" id="GO:0007165">
    <property type="term" value="P:signal transduction"/>
    <property type="evidence" value="ECO:0007669"/>
    <property type="project" value="TreeGrafter"/>
</dbReference>
<dbReference type="GO" id="GO:0002682">
    <property type="term" value="P:regulation of immune system process"/>
    <property type="evidence" value="ECO:0007669"/>
    <property type="project" value="TreeGrafter"/>
</dbReference>
<organism evidence="8 9">
    <name type="scientific">Lucilia cuprina</name>
    <name type="common">Green bottle fly</name>
    <name type="synonym">Australian sheep blowfly</name>
    <dbReference type="NCBI Taxonomy" id="7375"/>
    <lineage>
        <taxon>Eukaryota</taxon>
        <taxon>Metazoa</taxon>
        <taxon>Ecdysozoa</taxon>
        <taxon>Arthropoda</taxon>
        <taxon>Hexapoda</taxon>
        <taxon>Insecta</taxon>
        <taxon>Pterygota</taxon>
        <taxon>Neoptera</taxon>
        <taxon>Endopterygota</taxon>
        <taxon>Diptera</taxon>
        <taxon>Brachycera</taxon>
        <taxon>Muscomorpha</taxon>
        <taxon>Oestroidea</taxon>
        <taxon>Calliphoridae</taxon>
        <taxon>Luciliinae</taxon>
        <taxon>Lucilia</taxon>
    </lineage>
</organism>
<comment type="caution">
    <text evidence="8">The sequence shown here is derived from an EMBL/GenBank/DDBJ whole genome shotgun (WGS) entry which is preliminary data.</text>
</comment>
<dbReference type="GO" id="GO:0005886">
    <property type="term" value="C:plasma membrane"/>
    <property type="evidence" value="ECO:0007669"/>
    <property type="project" value="TreeGrafter"/>
</dbReference>
<evidence type="ECO:0000256" key="2">
    <source>
        <dbReference type="ARBA" id="ARBA00023180"/>
    </source>
</evidence>
<protein>
    <recommendedName>
        <fullName evidence="10">Protogenin</fullName>
    </recommendedName>
</protein>
<dbReference type="STRING" id="7375.A0A0L0BKF7"/>
<name>A0A0L0BKF7_LUCCU</name>
<keyword evidence="4" id="KW-0472">Membrane</keyword>
<dbReference type="Pfam" id="PF13927">
    <property type="entry name" value="Ig_3"/>
    <property type="match status" value="1"/>
</dbReference>
<evidence type="ECO:0000256" key="3">
    <source>
        <dbReference type="SAM" id="MobiDB-lite"/>
    </source>
</evidence>
<feature type="domain" description="Fibronectin type-III" evidence="7">
    <location>
        <begin position="748"/>
        <end position="840"/>
    </location>
</feature>
<dbReference type="InterPro" id="IPR003599">
    <property type="entry name" value="Ig_sub"/>
</dbReference>
<evidence type="ECO:0000256" key="1">
    <source>
        <dbReference type="ARBA" id="ARBA00022729"/>
    </source>
</evidence>
<dbReference type="InterPro" id="IPR007110">
    <property type="entry name" value="Ig-like_dom"/>
</dbReference>
<keyword evidence="4" id="KW-1133">Transmembrane helix</keyword>
<reference evidence="8 9" key="1">
    <citation type="journal article" date="2015" name="Nat. Commun.">
        <title>Lucilia cuprina genome unlocks parasitic fly biology to underpin future interventions.</title>
        <authorList>
            <person name="Anstead C.A."/>
            <person name="Korhonen P.K."/>
            <person name="Young N.D."/>
            <person name="Hall R.S."/>
            <person name="Jex A.R."/>
            <person name="Murali S.C."/>
            <person name="Hughes D.S."/>
            <person name="Lee S.F."/>
            <person name="Perry T."/>
            <person name="Stroehlein A.J."/>
            <person name="Ansell B.R."/>
            <person name="Breugelmans B."/>
            <person name="Hofmann A."/>
            <person name="Qu J."/>
            <person name="Dugan S."/>
            <person name="Lee S.L."/>
            <person name="Chao H."/>
            <person name="Dinh H."/>
            <person name="Han Y."/>
            <person name="Doddapaneni H.V."/>
            <person name="Worley K.C."/>
            <person name="Muzny D.M."/>
            <person name="Ioannidis P."/>
            <person name="Waterhouse R.M."/>
            <person name="Zdobnov E.M."/>
            <person name="James P.J."/>
            <person name="Bagnall N.H."/>
            <person name="Kotze A.C."/>
            <person name="Gibbs R.A."/>
            <person name="Richards S."/>
            <person name="Batterham P."/>
            <person name="Gasser R.B."/>
        </authorList>
    </citation>
    <scope>NUCLEOTIDE SEQUENCE [LARGE SCALE GENOMIC DNA]</scope>
    <source>
        <strain evidence="8 9">LS</strain>
        <tissue evidence="8">Full body</tissue>
    </source>
</reference>
<evidence type="ECO:0000259" key="7">
    <source>
        <dbReference type="PROSITE" id="PS50853"/>
    </source>
</evidence>
<evidence type="ECO:0000256" key="5">
    <source>
        <dbReference type="SAM" id="SignalP"/>
    </source>
</evidence>
<dbReference type="Gene3D" id="2.60.40.10">
    <property type="entry name" value="Immunoglobulins"/>
    <property type="match status" value="4"/>
</dbReference>
<dbReference type="InterPro" id="IPR050831">
    <property type="entry name" value="CEA_cell_adhesion"/>
</dbReference>
<evidence type="ECO:0000256" key="4">
    <source>
        <dbReference type="SAM" id="Phobius"/>
    </source>
</evidence>
<dbReference type="InterPro" id="IPR003598">
    <property type="entry name" value="Ig_sub2"/>
</dbReference>
<keyword evidence="1 5" id="KW-0732">Signal</keyword>
<feature type="signal peptide" evidence="5">
    <location>
        <begin position="1"/>
        <end position="21"/>
    </location>
</feature>
<feature type="domain" description="Ig-like" evidence="6">
    <location>
        <begin position="318"/>
        <end position="403"/>
    </location>
</feature>
<keyword evidence="4" id="KW-0812">Transmembrane</keyword>
<dbReference type="PROSITE" id="PS50835">
    <property type="entry name" value="IG_LIKE"/>
    <property type="match status" value="4"/>
</dbReference>
<keyword evidence="9" id="KW-1185">Reference proteome</keyword>
<dbReference type="InterPro" id="IPR036116">
    <property type="entry name" value="FN3_sf"/>
</dbReference>
<feature type="transmembrane region" description="Helical" evidence="4">
    <location>
        <begin position="853"/>
        <end position="877"/>
    </location>
</feature>
<keyword evidence="2" id="KW-0325">Glycoprotein</keyword>
<feature type="chain" id="PRO_5005534995" description="Protogenin" evidence="5">
    <location>
        <begin position="22"/>
        <end position="1282"/>
    </location>
</feature>
<feature type="domain" description="Ig-like" evidence="6">
    <location>
        <begin position="50"/>
        <end position="139"/>
    </location>
</feature>
<dbReference type="InterPro" id="IPR013783">
    <property type="entry name" value="Ig-like_fold"/>
</dbReference>
<dbReference type="CDD" id="cd00096">
    <property type="entry name" value="Ig"/>
    <property type="match status" value="1"/>
</dbReference>
<dbReference type="CDD" id="cd00063">
    <property type="entry name" value="FN3"/>
    <property type="match status" value="1"/>
</dbReference>
<feature type="domain" description="Ig-like" evidence="6">
    <location>
        <begin position="231"/>
        <end position="302"/>
    </location>
</feature>
<evidence type="ECO:0000313" key="8">
    <source>
        <dbReference type="EMBL" id="KNC20565.1"/>
    </source>
</evidence>
<dbReference type="OrthoDB" id="438268at2759"/>
<dbReference type="SMART" id="SM00408">
    <property type="entry name" value="IGc2"/>
    <property type="match status" value="2"/>
</dbReference>
<feature type="compositionally biased region" description="Basic residues" evidence="3">
    <location>
        <begin position="1180"/>
        <end position="1190"/>
    </location>
</feature>
<dbReference type="OMA" id="CVYECHL"/>
<evidence type="ECO:0008006" key="10">
    <source>
        <dbReference type="Google" id="ProtNLM"/>
    </source>
</evidence>
<dbReference type="PROSITE" id="PS50853">
    <property type="entry name" value="FN3"/>
    <property type="match status" value="1"/>
</dbReference>
<dbReference type="PANTHER" id="PTHR44427:SF8">
    <property type="entry name" value="CARCINOEMBRYONIC ANTIGEN-RELATED CELL ADHESION MOLECULE 4"/>
    <property type="match status" value="1"/>
</dbReference>
<dbReference type="Proteomes" id="UP000037069">
    <property type="component" value="Unassembled WGS sequence"/>
</dbReference>
<sequence>MFYRHKVLLKLLLHILLLLFGDFNNSWIKIKLTVNGNPIDKRPFLQIKIPSIRRLIISHPHKPYYLQCKAYIDESSYQNETEYFFTWLFNDKSLKNKKPNNFNIYRNGTLRISGDEKISGEYRCKINANKTAVISESITVEYAVLKRRPANVSLTAQSGLSFTLNCPIYSIPPANVTFLFLNNGSLVIRQVKAENAGKYRCNAHNQYTAKEHRQATLNLNVEETSDDQRPPNGQLIPHLQNTTLYVPLNDDLNLTCCTPTDDVPIEWWFHQSSATPWIKLSNNSKEYHIRNSIEQYEGYYTCATIISNQTFHVIVTRPPVVSQELPMYKGYAAATIVYKCLVTGNPRPTITWYHNGEVFNSSITRYINGNQLHIESFDPEESGIYQCFARNIAGEVYTAGEIRPDRVVVKANPLKNIRCFAHTFSSVNVTFENESSVSLFVVNIIQNNPFRWSSPFSPMKLNTSYVIIDNDLPYIRPFELIIRGLVPTSDISVGSNPTVPLRVVQLGNNTFVTWSLIALNTKKYFIVQFSINNSSPDPQHSVSQPLVGTVQIVNLNAEDIYHKLRNIEALNASESRRVLQNAVSSYSDNDASITNNLDGEENIFNLVLPANVTGLMMNHFTRLKLRVLLITSENENLAQDFRYVEWKSIVNDTGDVIAIPYHLTTIESRMLIFHFQEGFNESCVQVCYRRIHFPHIIEEKRKCEKHSLEHTDMEITNLHPNTHYSFHFSSCDTNIFYGQMDVVTLQDPPGTINVPNVTRQNGLKLNWEPPLQPNGKIHHYNILWTLGNVTHEANVLDCKICYYKFPNISESAKINISVRVVGETGVGAPISIDLRHINHLSLEKEGSGSSSQVYSGIAIGSLLSIVCIFGFAILIMIQRKRFKARQQGPTHLSTPTDIHFGNLSNTGLPGGSAGGLSSTTMPPDCHEMQNLIPKVAGRRIDLMPSERSKYETTQLPNGNGDVTLKALDNLENTNNSSILSEYDMGSEHNLSSQPLCKTSPHKKSSKVATVSECSGQTTTKPFFIPFKTIHPHSVAIAQKQSSSTFAASVQTPPNSIALTLSPVETMNSSFSSRRSNSLSSSSNSNGSCSTANSIKSKQFHGNFPKHSTSIDGICLLAEEQTASTPTPTSETDVTAEVLKNGFQHNGEHFNIISSHCPLNPSTSKTSPTTRTSIFKTKIHNNNNKKNKSKKSTNLQNSFKKEKHQQPQSSKLKTAAALTATTNYPHNSELSYIVPVTDSLTDSASVSTTSKSLKTWSQPLTTFSTTSSGLATKHKYPNMDPNG</sequence>
<feature type="region of interest" description="Disordered" evidence="3">
    <location>
        <begin position="1263"/>
        <end position="1282"/>
    </location>
</feature>
<dbReference type="SMART" id="SM00409">
    <property type="entry name" value="IG"/>
    <property type="match status" value="4"/>
</dbReference>
<feature type="region of interest" description="Disordered" evidence="3">
    <location>
        <begin position="1180"/>
        <end position="1210"/>
    </location>
</feature>
<accession>A0A0L0BKF7</accession>
<dbReference type="InterPro" id="IPR036179">
    <property type="entry name" value="Ig-like_dom_sf"/>
</dbReference>
<feature type="region of interest" description="Disordered" evidence="3">
    <location>
        <begin position="1067"/>
        <end position="1090"/>
    </location>
</feature>
<proteinExistence type="predicted"/>
<dbReference type="EMBL" id="JRES01001712">
    <property type="protein sequence ID" value="KNC20565.1"/>
    <property type="molecule type" value="Genomic_DNA"/>
</dbReference>
<dbReference type="SUPFAM" id="SSF48726">
    <property type="entry name" value="Immunoglobulin"/>
    <property type="match status" value="2"/>
</dbReference>
<evidence type="ECO:0000259" key="6">
    <source>
        <dbReference type="PROSITE" id="PS50835"/>
    </source>
</evidence>
<dbReference type="InterPro" id="IPR003961">
    <property type="entry name" value="FN3_dom"/>
</dbReference>
<dbReference type="GO" id="GO:1990782">
    <property type="term" value="F:protein tyrosine kinase binding"/>
    <property type="evidence" value="ECO:0007669"/>
    <property type="project" value="TreeGrafter"/>
</dbReference>
<dbReference type="SUPFAM" id="SSF49265">
    <property type="entry name" value="Fibronectin type III"/>
    <property type="match status" value="1"/>
</dbReference>
<evidence type="ECO:0000313" key="9">
    <source>
        <dbReference type="Proteomes" id="UP000037069"/>
    </source>
</evidence>
<dbReference type="PANTHER" id="PTHR44427">
    <property type="entry name" value="CARCINOEMBRYONIC ANTIGEN-RELATED CELL ADHESION MOLECULE 19"/>
    <property type="match status" value="1"/>
</dbReference>
<feature type="domain" description="Ig-like" evidence="6">
    <location>
        <begin position="149"/>
        <end position="218"/>
    </location>
</feature>